<sequence>MRHSVQRGFRKWMRTWTGAAAIVIAGAFTIPAMAQTAISAQQADQIAQNAVSGSTLIHTSADHMGNTPVWDIHVARGTQVWDIKVDTQSGAILLKRLSSEHHPTSRVTGSTELPSAREHQQSHDAQDNKQPQNGAGFTPLSGTMVFNQKLTVVPAVYQSYVTHALNSVGGTLKWVKFSRQAGGNIQMNIKIRKLGGGTTKVKDTLNHAGQLVLKNTSADN</sequence>
<comment type="caution">
    <text evidence="4">The sequence shown here is derived from an EMBL/GenBank/DDBJ whole genome shotgun (WGS) entry which is preliminary data.</text>
</comment>
<evidence type="ECO:0000256" key="1">
    <source>
        <dbReference type="SAM" id="MobiDB-lite"/>
    </source>
</evidence>
<protein>
    <recommendedName>
        <fullName evidence="3">PepSY domain-containing protein</fullName>
    </recommendedName>
</protein>
<dbReference type="Gene3D" id="3.10.450.40">
    <property type="match status" value="1"/>
</dbReference>
<proteinExistence type="predicted"/>
<dbReference type="RefSeq" id="WP_079289843.1">
    <property type="nucleotide sequence ID" value="NZ_MWPS01000005.1"/>
</dbReference>
<dbReference type="AlphaFoldDB" id="A0A1V4EX53"/>
<evidence type="ECO:0000313" key="5">
    <source>
        <dbReference type="Proteomes" id="UP000190229"/>
    </source>
</evidence>
<feature type="region of interest" description="Disordered" evidence="1">
    <location>
        <begin position="96"/>
        <end position="137"/>
    </location>
</feature>
<dbReference type="EMBL" id="MWPS01000005">
    <property type="protein sequence ID" value="OPG17228.1"/>
    <property type="molecule type" value="Genomic_DNA"/>
</dbReference>
<feature type="compositionally biased region" description="Polar residues" evidence="1">
    <location>
        <begin position="128"/>
        <end position="137"/>
    </location>
</feature>
<feature type="domain" description="PepSY" evidence="3">
    <location>
        <begin position="37"/>
        <end position="93"/>
    </location>
</feature>
<evidence type="ECO:0000313" key="4">
    <source>
        <dbReference type="EMBL" id="OPG17228.1"/>
    </source>
</evidence>
<evidence type="ECO:0000256" key="2">
    <source>
        <dbReference type="SAM" id="SignalP"/>
    </source>
</evidence>
<dbReference type="Pfam" id="PF03413">
    <property type="entry name" value="PepSY"/>
    <property type="match status" value="1"/>
</dbReference>
<dbReference type="InterPro" id="IPR025711">
    <property type="entry name" value="PepSY"/>
</dbReference>
<reference evidence="4 5" key="1">
    <citation type="submission" date="2017-02" db="EMBL/GenBank/DDBJ databases">
        <title>Draft genome of Acidibacillus ferrooxidans Huett2.</title>
        <authorList>
            <person name="Schopf S."/>
        </authorList>
    </citation>
    <scope>NUCLEOTIDE SEQUENCE [LARGE SCALE GENOMIC DNA]</scope>
    <source>
        <strain evidence="4 5">Huett2</strain>
    </source>
</reference>
<name>A0A1V4EX53_9BACL</name>
<evidence type="ECO:0000259" key="3">
    <source>
        <dbReference type="Pfam" id="PF03413"/>
    </source>
</evidence>
<gene>
    <name evidence="4" type="ORF">B2M26_02540</name>
</gene>
<feature type="compositionally biased region" description="Basic and acidic residues" evidence="1">
    <location>
        <begin position="115"/>
        <end position="127"/>
    </location>
</feature>
<feature type="signal peptide" evidence="2">
    <location>
        <begin position="1"/>
        <end position="34"/>
    </location>
</feature>
<feature type="chain" id="PRO_5039420983" description="PepSY domain-containing protein" evidence="2">
    <location>
        <begin position="35"/>
        <end position="220"/>
    </location>
</feature>
<keyword evidence="2" id="KW-0732">Signal</keyword>
<dbReference type="Proteomes" id="UP000190229">
    <property type="component" value="Unassembled WGS sequence"/>
</dbReference>
<organism evidence="4 5">
    <name type="scientific">Ferroacidibacillus organovorans</name>
    <dbReference type="NCBI Taxonomy" id="1765683"/>
    <lineage>
        <taxon>Bacteria</taxon>
        <taxon>Bacillati</taxon>
        <taxon>Bacillota</taxon>
        <taxon>Bacilli</taxon>
        <taxon>Bacillales</taxon>
        <taxon>Alicyclobacillaceae</taxon>
        <taxon>Ferroacidibacillus</taxon>
    </lineage>
</organism>
<keyword evidence="5" id="KW-1185">Reference proteome</keyword>
<accession>A0A1V4EX53</accession>